<feature type="compositionally biased region" description="Polar residues" evidence="1">
    <location>
        <begin position="192"/>
        <end position="205"/>
    </location>
</feature>
<comment type="caution">
    <text evidence="3">The sequence shown here is derived from an EMBL/GenBank/DDBJ whole genome shotgun (WGS) entry which is preliminary data.</text>
</comment>
<feature type="domain" description="DUF7082" evidence="2">
    <location>
        <begin position="237"/>
        <end position="388"/>
    </location>
</feature>
<feature type="region of interest" description="Disordered" evidence="1">
    <location>
        <begin position="1"/>
        <end position="23"/>
    </location>
</feature>
<dbReference type="Pfam" id="PF23305">
    <property type="entry name" value="DUF7082"/>
    <property type="match status" value="1"/>
</dbReference>
<organism evidence="3 4">
    <name type="scientific">Moniliophthora roreri</name>
    <name type="common">Frosty pod rot fungus</name>
    <name type="synonym">Monilia roreri</name>
    <dbReference type="NCBI Taxonomy" id="221103"/>
    <lineage>
        <taxon>Eukaryota</taxon>
        <taxon>Fungi</taxon>
        <taxon>Dikarya</taxon>
        <taxon>Basidiomycota</taxon>
        <taxon>Agaricomycotina</taxon>
        <taxon>Agaricomycetes</taxon>
        <taxon>Agaricomycetidae</taxon>
        <taxon>Agaricales</taxon>
        <taxon>Marasmiineae</taxon>
        <taxon>Marasmiaceae</taxon>
        <taxon>Moniliophthora</taxon>
    </lineage>
</organism>
<evidence type="ECO:0000313" key="3">
    <source>
        <dbReference type="EMBL" id="KTB44903.1"/>
    </source>
</evidence>
<accession>A0A0W0G8K5</accession>
<dbReference type="InterPro" id="IPR055509">
    <property type="entry name" value="DUF7082"/>
</dbReference>
<evidence type="ECO:0000259" key="2">
    <source>
        <dbReference type="Pfam" id="PF23305"/>
    </source>
</evidence>
<feature type="region of interest" description="Disordered" evidence="1">
    <location>
        <begin position="397"/>
        <end position="448"/>
    </location>
</feature>
<evidence type="ECO:0000256" key="1">
    <source>
        <dbReference type="SAM" id="MobiDB-lite"/>
    </source>
</evidence>
<dbReference type="PANTHER" id="PTHR39463:SF1">
    <property type="entry name" value="MEDUSA"/>
    <property type="match status" value="1"/>
</dbReference>
<evidence type="ECO:0000313" key="4">
    <source>
        <dbReference type="Proteomes" id="UP000054988"/>
    </source>
</evidence>
<feature type="compositionally biased region" description="Polar residues" evidence="1">
    <location>
        <begin position="485"/>
        <end position="497"/>
    </location>
</feature>
<feature type="region of interest" description="Disordered" evidence="1">
    <location>
        <begin position="137"/>
        <end position="209"/>
    </location>
</feature>
<dbReference type="AlphaFoldDB" id="A0A0W0G8K5"/>
<name>A0A0W0G8K5_MONRR</name>
<dbReference type="Proteomes" id="UP000054988">
    <property type="component" value="Unassembled WGS sequence"/>
</dbReference>
<dbReference type="eggNOG" id="ENOG502QTDM">
    <property type="taxonomic scope" value="Eukaryota"/>
</dbReference>
<reference evidence="3 4" key="1">
    <citation type="submission" date="2015-12" db="EMBL/GenBank/DDBJ databases">
        <title>Draft genome sequence of Moniliophthora roreri, the causal agent of frosty pod rot of cacao.</title>
        <authorList>
            <person name="Aime M.C."/>
            <person name="Diaz-Valderrama J.R."/>
            <person name="Kijpornyongpan T."/>
            <person name="Phillips-Mora W."/>
        </authorList>
    </citation>
    <scope>NUCLEOTIDE SEQUENCE [LARGE SCALE GENOMIC DNA]</scope>
    <source>
        <strain evidence="3 4">MCA 2952</strain>
    </source>
</reference>
<feature type="compositionally biased region" description="Polar residues" evidence="1">
    <location>
        <begin position="397"/>
        <end position="409"/>
    </location>
</feature>
<dbReference type="PANTHER" id="PTHR39463">
    <property type="entry name" value="MEDUSA"/>
    <property type="match status" value="1"/>
</dbReference>
<dbReference type="EMBL" id="LATX01000829">
    <property type="protein sequence ID" value="KTB44903.1"/>
    <property type="molecule type" value="Genomic_DNA"/>
</dbReference>
<dbReference type="GO" id="GO:0005634">
    <property type="term" value="C:nucleus"/>
    <property type="evidence" value="ECO:0007669"/>
    <property type="project" value="TreeGrafter"/>
</dbReference>
<proteinExistence type="predicted"/>
<feature type="region of interest" description="Disordered" evidence="1">
    <location>
        <begin position="460"/>
        <end position="570"/>
    </location>
</feature>
<protein>
    <recommendedName>
        <fullName evidence="2">DUF7082 domain-containing protein</fullName>
    </recommendedName>
</protein>
<sequence>MPPVLLSPNHHHHHNHNHQQSSIISPNEMIHVLSYSPKEGERGVPITVHIHFNHSSSDAIFVRLVIGSKAVATKVRELPNDSYGRWQLDATIPSLDPSHRSDKVPLSVQALDQNNQILDSVTFGEFSYWLSDRSNCASPKSEPSAHHHRRHISLDLKANQLMPPSSNDTPALRRRAATTSGARPTLPGVVTPDSTGPSKSRSQKPTARRIRANSLMRSKFAPNKDSSDDLYPQTPILQLLTPLDSMCHNWDQSETRAGRRLVRFQKVQDGRKLIVSCEPIRQEDYNENDSVISCIHRDDGTNGCYVTSVDVIYLLERLTNDEFPVEEKNRIRRNLEGLRPTTVSKHKAGFEKFFQRIMEFPDPKPRNIEKDLKVFDWGLLEQALEKILSKYSVYTTESSPTDSTVSLPSEPNDDNLQPYHFDSHPGQHSGRHPFPKLAQPSPVAPSLDSFNERSTLLLSQDASDGAPHTSDHTYDTLQHYPLYPSDNNGAALSEQGSSQGGSTFGNWVSENGPPQGELGLDNYHPLSSYGLAEMSEGPNPGLPNETPEYGYDYSSGSLQFPRAPLTAYYS</sequence>
<gene>
    <name evidence="3" type="ORF">WG66_2509</name>
</gene>